<evidence type="ECO:0000313" key="2">
    <source>
        <dbReference type="Proteomes" id="UP000015464"/>
    </source>
</evidence>
<dbReference type="AlphaFoldDB" id="S9XBV0"/>
<keyword evidence="2" id="KW-1185">Reference proteome</keyword>
<proteinExistence type="predicted"/>
<dbReference type="GeneID" id="25036808"/>
<name>S9XBV0_SCHCR</name>
<accession>S9XBV0</accession>
<sequence length="59" mass="7033">MALVTAFRARQTALQMEWVVEATVIIRLVVQYTTLFNYREEQRMRAKVYNEADMAYNTK</sequence>
<evidence type="ECO:0000313" key="1">
    <source>
        <dbReference type="EMBL" id="EPY51311.1"/>
    </source>
</evidence>
<dbReference type="RefSeq" id="XP_013023880.1">
    <property type="nucleotide sequence ID" value="XM_013168426.1"/>
</dbReference>
<dbReference type="HOGENOM" id="CLU_2962170_0_0_1"/>
<dbReference type="EMBL" id="KE546991">
    <property type="protein sequence ID" value="EPY51311.1"/>
    <property type="molecule type" value="Genomic_DNA"/>
</dbReference>
<reference evidence="1 2" key="1">
    <citation type="journal article" date="2011" name="Science">
        <title>Comparative functional genomics of the fission yeasts.</title>
        <authorList>
            <person name="Rhind N."/>
            <person name="Chen Z."/>
            <person name="Yassour M."/>
            <person name="Thompson D.A."/>
            <person name="Haas B.J."/>
            <person name="Habib N."/>
            <person name="Wapinski I."/>
            <person name="Roy S."/>
            <person name="Lin M.F."/>
            <person name="Heiman D.I."/>
            <person name="Young S.K."/>
            <person name="Furuya K."/>
            <person name="Guo Y."/>
            <person name="Pidoux A."/>
            <person name="Chen H.M."/>
            <person name="Robbertse B."/>
            <person name="Goldberg J.M."/>
            <person name="Aoki K."/>
            <person name="Bayne E.H."/>
            <person name="Berlin A.M."/>
            <person name="Desjardins C.A."/>
            <person name="Dobbs E."/>
            <person name="Dukaj L."/>
            <person name="Fan L."/>
            <person name="FitzGerald M.G."/>
            <person name="French C."/>
            <person name="Gujja S."/>
            <person name="Hansen K."/>
            <person name="Keifenheim D."/>
            <person name="Levin J.Z."/>
            <person name="Mosher R.A."/>
            <person name="Mueller C.A."/>
            <person name="Pfiffner J."/>
            <person name="Priest M."/>
            <person name="Russ C."/>
            <person name="Smialowska A."/>
            <person name="Swoboda P."/>
            <person name="Sykes S.M."/>
            <person name="Vaughn M."/>
            <person name="Vengrova S."/>
            <person name="Yoder R."/>
            <person name="Zeng Q."/>
            <person name="Allshire R."/>
            <person name="Baulcombe D."/>
            <person name="Birren B.W."/>
            <person name="Brown W."/>
            <person name="Ekwall K."/>
            <person name="Kellis M."/>
            <person name="Leatherwood J."/>
            <person name="Levin H."/>
            <person name="Margalit H."/>
            <person name="Martienssen R."/>
            <person name="Nieduszynski C.A."/>
            <person name="Spatafora J.W."/>
            <person name="Friedman N."/>
            <person name="Dalgaard J.Z."/>
            <person name="Baumann P."/>
            <person name="Niki H."/>
            <person name="Regev A."/>
            <person name="Nusbaum C."/>
        </authorList>
    </citation>
    <scope>NUCLEOTIDE SEQUENCE [LARGE SCALE GENOMIC DNA]</scope>
    <source>
        <strain evidence="2">OY26 / ATCC MYA-4695 / CBS 11777 / NBRC 106824 / NRRL Y48691</strain>
    </source>
</reference>
<gene>
    <name evidence="1" type="ORF">SPOG_02485</name>
</gene>
<protein>
    <submittedName>
        <fullName evidence="1">Uncharacterized protein</fullName>
    </submittedName>
</protein>
<dbReference type="Proteomes" id="UP000015464">
    <property type="component" value="Unassembled WGS sequence"/>
</dbReference>
<organism evidence="1 2">
    <name type="scientific">Schizosaccharomyces cryophilus (strain OY26 / ATCC MYA-4695 / CBS 11777 / NBRC 106824 / NRRL Y48691)</name>
    <name type="common">Fission yeast</name>
    <dbReference type="NCBI Taxonomy" id="653667"/>
    <lineage>
        <taxon>Eukaryota</taxon>
        <taxon>Fungi</taxon>
        <taxon>Dikarya</taxon>
        <taxon>Ascomycota</taxon>
        <taxon>Taphrinomycotina</taxon>
        <taxon>Schizosaccharomycetes</taxon>
        <taxon>Schizosaccharomycetales</taxon>
        <taxon>Schizosaccharomycetaceae</taxon>
        <taxon>Schizosaccharomyces</taxon>
    </lineage>
</organism>